<evidence type="ECO:0000313" key="10">
    <source>
        <dbReference type="EMBL" id="KAL3798880.1"/>
    </source>
</evidence>
<dbReference type="GO" id="GO:0005737">
    <property type="term" value="C:cytoplasm"/>
    <property type="evidence" value="ECO:0007669"/>
    <property type="project" value="UniProtKB-SubCell"/>
</dbReference>
<reference evidence="10 11" key="1">
    <citation type="submission" date="2024-10" db="EMBL/GenBank/DDBJ databases">
        <title>Updated reference genomes for cyclostephanoid diatoms.</title>
        <authorList>
            <person name="Roberts W.R."/>
            <person name="Alverson A.J."/>
        </authorList>
    </citation>
    <scope>NUCLEOTIDE SEQUENCE [LARGE SCALE GENOMIC DNA]</scope>
    <source>
        <strain evidence="10 11">AJA276-08</strain>
    </source>
</reference>
<dbReference type="InterPro" id="IPR011989">
    <property type="entry name" value="ARM-like"/>
</dbReference>
<evidence type="ECO:0000256" key="5">
    <source>
        <dbReference type="ARBA" id="ARBA00022490"/>
    </source>
</evidence>
<comment type="caution">
    <text evidence="10">The sequence shown here is derived from an EMBL/GenBank/DDBJ whole genome shotgun (WGS) entry which is preliminary data.</text>
</comment>
<proteinExistence type="inferred from homology"/>
<gene>
    <name evidence="10" type="ORF">ACHAW5_004120</name>
</gene>
<sequence length="1268" mass="138987">MDGSSTQELRRLLSAPPPNWHPLPTIPGGTRRHRHDDPIAVLHASLERLRDSGDERHLFLRTLLEALSSSSAGGGGGGDVVAYDEELLFHCAVGLRHRGWTQSSNNDDDDGSSSSSSSSSSTEDDEQQSYLESIMSSAFPGVRTFAGADAQRGLFAHLNSLLSYPFDRRSTTTTTTTTTTDASAMRHAAAMSATFLSLLLGEFAGGASSSARYNLPLEFHRLCHHLFERGSDDDVVSVNYKRSGLDAALHSSMTALSCLVGHVLDDDDGGAVMEESLLELGSCIVDATCDALSWEFGAHSKWDAVGGSGLAVSLLRLPQRWRETLINPEFLGAMIRVYLAVRGVMMTIGAGDATRINLMSKQGGLAHRLRQLLLQLSSIAGGPIFANEDERGAYAGFLMDGCLDVLESVLNEQRQHQQPEEGSFASDLRSAEIVDLVTILSRLTANFRIQILSQLPAFPRYLSALCTMGEWLLESSLVECQRVEGDVESMEGVDWRNDAIAQILHCSDAMAGDFWLVSGAADGQEGAVNASRALASILAPLYGRYCMCRVRMSCLEEHFASREGADLDEIREEISAFGMEEEMASAASLGRLNVVASMTTLSEMFRQCTPRLMSLFEMAGRTVGDMTPDMAALLEESRMLLVCACHLLTDDCAGETPAIPESVIYACQPSHGVASNSCLLLIASLVEMLKSLAEAQATKVAAYPADPCLSPLLAKTLLWFFRRWAPAYILPSSDEYRENAGGILSAYSKPETAQPVISFCTTLCLLYFCHWPQEKEVQDESATLLLALAKKGAFVRSLMVNSPSFEKMAALHSVCASLRHSASHPELLAAIAAIGADLSIESVRGYQRLPYSDRARVLTCLIVACSEMQDEKANAMFVGCLKAVETPFSTLVQALSNAQASSEDINVQEFACLLILLYGGVVRASEMSEPERIPLFITPSLPHLSGLMTYYARDLTICGGLLKLFRDYAEQYIAIMTRDQSIDLFAASASLLKHYSELHLKNRVVQKRSEAIEVLFEEEQNYNDVLCAIQLLIFLGTKDFTIICSTSTSSSVGVETSQITDVIFFGLQQVLPLMTQGLLQFPTLCQHYFSLVGFMMETYPEKLCSLPFDLFNSLLESLLFGMSHADPLVAKSSLHGLASLAREHLRTHALSAHLSTKIDIFDNCSFRLINEVIFQPFIWDRLEPAGAALLPLAAIDVQSFIRLVNSISQQLGCDDKQRRLLAAFETLIQPEMLAKVTAEGREGRFVRYQFKSDFNTFVRDVQSFLINK</sequence>
<comment type="similarity">
    <text evidence="3">Belongs to the exportin family.</text>
</comment>
<dbReference type="InterPro" id="IPR044189">
    <property type="entry name" value="XPO4/7-like"/>
</dbReference>
<keyword evidence="11" id="KW-1185">Reference proteome</keyword>
<keyword evidence="5" id="KW-0963">Cytoplasm</keyword>
<dbReference type="GO" id="GO:0015031">
    <property type="term" value="P:protein transport"/>
    <property type="evidence" value="ECO:0007669"/>
    <property type="project" value="UniProtKB-KW"/>
</dbReference>
<keyword evidence="7" id="KW-0539">Nucleus</keyword>
<feature type="region of interest" description="Disordered" evidence="9">
    <location>
        <begin position="100"/>
        <end position="129"/>
    </location>
</feature>
<accession>A0ABD3QFB3</accession>
<dbReference type="Gene3D" id="1.25.10.10">
    <property type="entry name" value="Leucine-rich Repeat Variant"/>
    <property type="match status" value="1"/>
</dbReference>
<dbReference type="PANTHER" id="PTHR12596:SF1">
    <property type="entry name" value="EXPORTIN-4"/>
    <property type="match status" value="1"/>
</dbReference>
<comment type="subcellular location">
    <subcellularLocation>
        <location evidence="2">Cytoplasm</location>
    </subcellularLocation>
    <subcellularLocation>
        <location evidence="1">Nucleus</location>
    </subcellularLocation>
</comment>
<dbReference type="AlphaFoldDB" id="A0ABD3QFB3"/>
<feature type="region of interest" description="Disordered" evidence="9">
    <location>
        <begin position="1"/>
        <end position="33"/>
    </location>
</feature>
<protein>
    <recommendedName>
        <fullName evidence="8">Exportin-4</fullName>
    </recommendedName>
</protein>
<organism evidence="10 11">
    <name type="scientific">Stephanodiscus triporus</name>
    <dbReference type="NCBI Taxonomy" id="2934178"/>
    <lineage>
        <taxon>Eukaryota</taxon>
        <taxon>Sar</taxon>
        <taxon>Stramenopiles</taxon>
        <taxon>Ochrophyta</taxon>
        <taxon>Bacillariophyta</taxon>
        <taxon>Coscinodiscophyceae</taxon>
        <taxon>Thalassiosirophycidae</taxon>
        <taxon>Stephanodiscales</taxon>
        <taxon>Stephanodiscaceae</taxon>
        <taxon>Stephanodiscus</taxon>
    </lineage>
</organism>
<dbReference type="SUPFAM" id="SSF48371">
    <property type="entry name" value="ARM repeat"/>
    <property type="match status" value="1"/>
</dbReference>
<keyword evidence="6" id="KW-0653">Protein transport</keyword>
<evidence type="ECO:0000256" key="3">
    <source>
        <dbReference type="ARBA" id="ARBA00009466"/>
    </source>
</evidence>
<name>A0ABD3QFB3_9STRA</name>
<evidence type="ECO:0000256" key="8">
    <source>
        <dbReference type="ARBA" id="ARBA00040444"/>
    </source>
</evidence>
<evidence type="ECO:0000256" key="7">
    <source>
        <dbReference type="ARBA" id="ARBA00023242"/>
    </source>
</evidence>
<evidence type="ECO:0000313" key="11">
    <source>
        <dbReference type="Proteomes" id="UP001530315"/>
    </source>
</evidence>
<evidence type="ECO:0000256" key="6">
    <source>
        <dbReference type="ARBA" id="ARBA00022927"/>
    </source>
</evidence>
<evidence type="ECO:0000256" key="1">
    <source>
        <dbReference type="ARBA" id="ARBA00004123"/>
    </source>
</evidence>
<dbReference type="GO" id="GO:0005634">
    <property type="term" value="C:nucleus"/>
    <property type="evidence" value="ECO:0007669"/>
    <property type="project" value="UniProtKB-SubCell"/>
</dbReference>
<evidence type="ECO:0000256" key="9">
    <source>
        <dbReference type="SAM" id="MobiDB-lite"/>
    </source>
</evidence>
<dbReference type="EMBL" id="JALLAZ020000279">
    <property type="protein sequence ID" value="KAL3798880.1"/>
    <property type="molecule type" value="Genomic_DNA"/>
</dbReference>
<feature type="compositionally biased region" description="Pro residues" evidence="9">
    <location>
        <begin position="15"/>
        <end position="25"/>
    </location>
</feature>
<dbReference type="Proteomes" id="UP001530315">
    <property type="component" value="Unassembled WGS sequence"/>
</dbReference>
<evidence type="ECO:0000256" key="4">
    <source>
        <dbReference type="ARBA" id="ARBA00022448"/>
    </source>
</evidence>
<dbReference type="PANTHER" id="PTHR12596">
    <property type="entry name" value="EXPORTIN 4,7-RELATED"/>
    <property type="match status" value="1"/>
</dbReference>
<evidence type="ECO:0000256" key="2">
    <source>
        <dbReference type="ARBA" id="ARBA00004496"/>
    </source>
</evidence>
<keyword evidence="4" id="KW-0813">Transport</keyword>
<dbReference type="InterPro" id="IPR016024">
    <property type="entry name" value="ARM-type_fold"/>
</dbReference>
<feature type="compositionally biased region" description="Low complexity" evidence="9">
    <location>
        <begin position="112"/>
        <end position="121"/>
    </location>
</feature>